<evidence type="ECO:0000313" key="6">
    <source>
        <dbReference type="EMBL" id="THZ32756.1"/>
    </source>
</evidence>
<feature type="region of interest" description="Disordered" evidence="3">
    <location>
        <begin position="614"/>
        <end position="651"/>
    </location>
</feature>
<dbReference type="GO" id="GO:0006508">
    <property type="term" value="P:proteolysis"/>
    <property type="evidence" value="ECO:0007669"/>
    <property type="project" value="InterPro"/>
</dbReference>
<dbReference type="AlphaFoldDB" id="A0A4S9U6B8"/>
<proteinExistence type="predicted"/>
<dbReference type="PANTHER" id="PTHR10963">
    <property type="entry name" value="GLYCOSYL HYDROLASE-RELATED"/>
    <property type="match status" value="1"/>
</dbReference>
<dbReference type="SMART" id="SM00223">
    <property type="entry name" value="APPLE"/>
    <property type="match status" value="3"/>
</dbReference>
<dbReference type="GO" id="GO:0031505">
    <property type="term" value="P:fungal-type cell wall organization"/>
    <property type="evidence" value="ECO:0007669"/>
    <property type="project" value="TreeGrafter"/>
</dbReference>
<keyword evidence="6" id="KW-0430">Lectin</keyword>
<keyword evidence="2" id="KW-1015">Disulfide bond</keyword>
<dbReference type="Pfam" id="PF00722">
    <property type="entry name" value="Glyco_hydro_16"/>
    <property type="match status" value="1"/>
</dbReference>
<feature type="domain" description="LysM" evidence="5">
    <location>
        <begin position="353"/>
        <end position="400"/>
    </location>
</feature>
<dbReference type="CDD" id="cd00118">
    <property type="entry name" value="LysM"/>
    <property type="match status" value="1"/>
</dbReference>
<dbReference type="SUPFAM" id="SSF57414">
    <property type="entry name" value="Hairpin loop containing domain-like"/>
    <property type="match status" value="1"/>
</dbReference>
<name>A0A4S9U6B8_AURPU</name>
<dbReference type="PANTHER" id="PTHR10963:SF68">
    <property type="entry name" value="GLYCOSIDASE CRH1-RELATED"/>
    <property type="match status" value="1"/>
</dbReference>
<dbReference type="InterPro" id="IPR050546">
    <property type="entry name" value="Glycosyl_Hydrlase_16"/>
</dbReference>
<keyword evidence="1" id="KW-0677">Repeat</keyword>
<comment type="caution">
    <text evidence="6">The sequence shown here is derived from an EMBL/GenBank/DDBJ whole genome shotgun (WGS) entry which is preliminary data.</text>
</comment>
<dbReference type="PROSITE" id="PS51782">
    <property type="entry name" value="LYSM"/>
    <property type="match status" value="1"/>
</dbReference>
<dbReference type="InterPro" id="IPR013320">
    <property type="entry name" value="ConA-like_dom_sf"/>
</dbReference>
<feature type="region of interest" description="Disordered" evidence="3">
    <location>
        <begin position="416"/>
        <end position="494"/>
    </location>
</feature>
<gene>
    <name evidence="6" type="ORF">D6C91_00264</name>
</gene>
<dbReference type="EMBL" id="QZBM01000004">
    <property type="protein sequence ID" value="THZ32756.1"/>
    <property type="molecule type" value="Genomic_DNA"/>
</dbReference>
<evidence type="ECO:0000259" key="5">
    <source>
        <dbReference type="PROSITE" id="PS51782"/>
    </source>
</evidence>
<reference evidence="6 7" key="1">
    <citation type="submission" date="2018-10" db="EMBL/GenBank/DDBJ databases">
        <title>Fifty Aureobasidium pullulans genomes reveal a recombining polyextremotolerant generalist.</title>
        <authorList>
            <person name="Gostincar C."/>
            <person name="Turk M."/>
            <person name="Zajc J."/>
            <person name="Gunde-Cimerman N."/>
        </authorList>
    </citation>
    <scope>NUCLEOTIDE SEQUENCE [LARGE SCALE GENOMIC DNA]</scope>
    <source>
        <strain evidence="6 7">EXF-3863</strain>
    </source>
</reference>
<dbReference type="GO" id="GO:0009277">
    <property type="term" value="C:fungal-type cell wall"/>
    <property type="evidence" value="ECO:0007669"/>
    <property type="project" value="TreeGrafter"/>
</dbReference>
<dbReference type="Gene3D" id="3.50.4.10">
    <property type="entry name" value="Hepatocyte Growth Factor"/>
    <property type="match status" value="3"/>
</dbReference>
<dbReference type="Proteomes" id="UP000308005">
    <property type="component" value="Unassembled WGS sequence"/>
</dbReference>
<dbReference type="Gene3D" id="2.60.120.200">
    <property type="match status" value="1"/>
</dbReference>
<dbReference type="InterPro" id="IPR036779">
    <property type="entry name" value="LysM_dom_sf"/>
</dbReference>
<dbReference type="GO" id="GO:0030246">
    <property type="term" value="F:carbohydrate binding"/>
    <property type="evidence" value="ECO:0007669"/>
    <property type="project" value="UniProtKB-KW"/>
</dbReference>
<dbReference type="PROSITE" id="PS51762">
    <property type="entry name" value="GH16_2"/>
    <property type="match status" value="1"/>
</dbReference>
<sequence length="948" mass="99154">MSKKPEMGKVLRYCQDTRTMGLTQLATFFALAAVSIADTCNPLNARCPPNVGLATSAYEVDFTKQSSIPSEWTISDWATVKFGSKGAEFTVSKRFESPQLWTNFYIHYGKVEIVAQVAPGTGIVSSAVLMSDDADEIDWEWSGNNFHDSAGKGQNNYYGKGIVGDYDRGSFFSVASPQTQFHTYTIDWTSTALTWSVDGTIVRTLLAANTDSGSHQYPQTPAKFQLGIWAGGDPGNAWGTVDWAGGYTDFTKAPFTMYVKSVKITNYNPAYAYNWTDSSGSSKSIKIMQKPVVSSSSITTTSPPTSSSTSIVISSTQITSTTSISVPSKASTTCAGVPPSAPTQNGIVSGCTQWYTAKSGDTCSKIAAKFSIPIEQFMDWNPAVDAPLCYNMWLNYGYCVSTDCALVSTSSAVVSTSSTSTSSSTSVTPSSSSSSTIVVSSTTLPTTTISPTSNTSTPKSSSISATSTTTTPAGSQTTAGPSTTSSSNQSSTLPSIPVVSLSATVPSSSAVPSSTPSSTLCPDTDGLSLLSQNKNAYTIRCSSDTNKGSYTNTRAADSYLDCMDACDDAANSGCKAWTYVGGTNGNGGGVCWLKSTSGNFLPAGNNYISGVLSTKGSSSTSTTRTVSSTSSSSSAAPSQTTSTSSTSTTISTDLPLASPSAELCPEVSSQSFVASQGGSIYFMRCSSDTNIGSYSNSRASTSYKDCMDGCDKDSKCQAFTYVGGTSGKGSGQCWYKDTKGSAVPTGANYVAGFLAARAPSSGSSTSSIATGNLAVSSKPSTISSITSSSSSSTSTASTSWATNSAGSNYTVYRSSDTNWGAYTNAQAKDSFLDCTIACDNDPNCKAYTYVGGKSGSGPGVCWLKSKLGEPVPANDNVISGSRVTQSVKMRRAVSSWWNSVTSKPTATTTKRVATVKPKAPANPPWARYYPHGGRWMWNGHGEYEWAWN</sequence>
<evidence type="ECO:0000313" key="7">
    <source>
        <dbReference type="Proteomes" id="UP000308005"/>
    </source>
</evidence>
<dbReference type="SUPFAM" id="SSF49899">
    <property type="entry name" value="Concanavalin A-like lectins/glucanases"/>
    <property type="match status" value="1"/>
</dbReference>
<dbReference type="GO" id="GO:0016757">
    <property type="term" value="F:glycosyltransferase activity"/>
    <property type="evidence" value="ECO:0007669"/>
    <property type="project" value="TreeGrafter"/>
</dbReference>
<evidence type="ECO:0000256" key="1">
    <source>
        <dbReference type="ARBA" id="ARBA00022737"/>
    </source>
</evidence>
<evidence type="ECO:0000256" key="3">
    <source>
        <dbReference type="SAM" id="MobiDB-lite"/>
    </source>
</evidence>
<dbReference type="InterPro" id="IPR000757">
    <property type="entry name" value="Beta-glucanase-like"/>
</dbReference>
<dbReference type="SUPFAM" id="SSF54106">
    <property type="entry name" value="LysM domain"/>
    <property type="match status" value="1"/>
</dbReference>
<accession>A0A4S9U6B8</accession>
<organism evidence="6 7">
    <name type="scientific">Aureobasidium pullulans</name>
    <name type="common">Black yeast</name>
    <name type="synonym">Pullularia pullulans</name>
    <dbReference type="NCBI Taxonomy" id="5580"/>
    <lineage>
        <taxon>Eukaryota</taxon>
        <taxon>Fungi</taxon>
        <taxon>Dikarya</taxon>
        <taxon>Ascomycota</taxon>
        <taxon>Pezizomycotina</taxon>
        <taxon>Dothideomycetes</taxon>
        <taxon>Dothideomycetidae</taxon>
        <taxon>Dothideales</taxon>
        <taxon>Saccotheciaceae</taxon>
        <taxon>Aureobasidium</taxon>
    </lineage>
</organism>
<dbReference type="InterPro" id="IPR018392">
    <property type="entry name" value="LysM"/>
</dbReference>
<dbReference type="Pfam" id="PF01476">
    <property type="entry name" value="LysM"/>
    <property type="match status" value="1"/>
</dbReference>
<dbReference type="GO" id="GO:0005576">
    <property type="term" value="C:extracellular region"/>
    <property type="evidence" value="ECO:0007669"/>
    <property type="project" value="InterPro"/>
</dbReference>
<dbReference type="GO" id="GO:0005975">
    <property type="term" value="P:carbohydrate metabolic process"/>
    <property type="evidence" value="ECO:0007669"/>
    <property type="project" value="InterPro"/>
</dbReference>
<dbReference type="SMART" id="SM00257">
    <property type="entry name" value="LysM"/>
    <property type="match status" value="1"/>
</dbReference>
<dbReference type="GO" id="GO:0004553">
    <property type="term" value="F:hydrolase activity, hydrolyzing O-glycosyl compounds"/>
    <property type="evidence" value="ECO:0007669"/>
    <property type="project" value="InterPro"/>
</dbReference>
<feature type="region of interest" description="Disordered" evidence="3">
    <location>
        <begin position="778"/>
        <end position="800"/>
    </location>
</feature>
<dbReference type="CDD" id="cd02183">
    <property type="entry name" value="GH16_fungal_CRH1_transglycosylase"/>
    <property type="match status" value="1"/>
</dbReference>
<evidence type="ECO:0000259" key="4">
    <source>
        <dbReference type="PROSITE" id="PS51762"/>
    </source>
</evidence>
<dbReference type="Gene3D" id="3.10.350.10">
    <property type="entry name" value="LysM domain"/>
    <property type="match status" value="1"/>
</dbReference>
<dbReference type="Pfam" id="PF14295">
    <property type="entry name" value="PAN_4"/>
    <property type="match status" value="3"/>
</dbReference>
<feature type="domain" description="GH16" evidence="4">
    <location>
        <begin position="34"/>
        <end position="259"/>
    </location>
</feature>
<evidence type="ECO:0000256" key="2">
    <source>
        <dbReference type="ARBA" id="ARBA00023157"/>
    </source>
</evidence>
<protein>
    <submittedName>
        <fullName evidence="6">Concanavalin A-like lectin/glucanase</fullName>
    </submittedName>
</protein>
<dbReference type="InterPro" id="IPR000177">
    <property type="entry name" value="Apple"/>
</dbReference>
<dbReference type="InterPro" id="IPR003609">
    <property type="entry name" value="Pan_app"/>
</dbReference>